<gene>
    <name evidence="2" type="ORF">J437_LFUL016134</name>
</gene>
<dbReference type="AlphaFoldDB" id="A0A8K0P6N7"/>
<protein>
    <submittedName>
        <fullName evidence="2">Uncharacterized protein</fullName>
    </submittedName>
</protein>
<feature type="region of interest" description="Disordered" evidence="1">
    <location>
        <begin position="94"/>
        <end position="118"/>
    </location>
</feature>
<evidence type="ECO:0000313" key="3">
    <source>
        <dbReference type="Proteomes" id="UP000792457"/>
    </source>
</evidence>
<reference evidence="2" key="2">
    <citation type="submission" date="2017-10" db="EMBL/GenBank/DDBJ databases">
        <title>Ladona fulva Genome sequencing and assembly.</title>
        <authorList>
            <person name="Murali S."/>
            <person name="Richards S."/>
            <person name="Bandaranaike D."/>
            <person name="Bellair M."/>
            <person name="Blankenburg K."/>
            <person name="Chao H."/>
            <person name="Dinh H."/>
            <person name="Doddapaneni H."/>
            <person name="Dugan-Rocha S."/>
            <person name="Elkadiri S."/>
            <person name="Gnanaolivu R."/>
            <person name="Hernandez B."/>
            <person name="Skinner E."/>
            <person name="Javaid M."/>
            <person name="Lee S."/>
            <person name="Li M."/>
            <person name="Ming W."/>
            <person name="Munidasa M."/>
            <person name="Muniz J."/>
            <person name="Nguyen L."/>
            <person name="Hughes D."/>
            <person name="Osuji N."/>
            <person name="Pu L.-L."/>
            <person name="Puazo M."/>
            <person name="Qu C."/>
            <person name="Quiroz J."/>
            <person name="Raj R."/>
            <person name="Weissenberger G."/>
            <person name="Xin Y."/>
            <person name="Zou X."/>
            <person name="Han Y."/>
            <person name="Worley K."/>
            <person name="Muzny D."/>
            <person name="Gibbs R."/>
        </authorList>
    </citation>
    <scope>NUCLEOTIDE SEQUENCE</scope>
    <source>
        <strain evidence="2">Sampled in the wild</strain>
    </source>
</reference>
<keyword evidence="3" id="KW-1185">Reference proteome</keyword>
<feature type="compositionally biased region" description="Acidic residues" evidence="1">
    <location>
        <begin position="94"/>
        <end position="109"/>
    </location>
</feature>
<evidence type="ECO:0000256" key="1">
    <source>
        <dbReference type="SAM" id="MobiDB-lite"/>
    </source>
</evidence>
<name>A0A8K0P6N7_LADFU</name>
<dbReference type="EMBL" id="KZ308954">
    <property type="protein sequence ID" value="KAG8235821.1"/>
    <property type="molecule type" value="Genomic_DNA"/>
</dbReference>
<comment type="caution">
    <text evidence="2">The sequence shown here is derived from an EMBL/GenBank/DDBJ whole genome shotgun (WGS) entry which is preliminary data.</text>
</comment>
<organism evidence="2 3">
    <name type="scientific">Ladona fulva</name>
    <name type="common">Scarce chaser dragonfly</name>
    <name type="synonym">Libellula fulva</name>
    <dbReference type="NCBI Taxonomy" id="123851"/>
    <lineage>
        <taxon>Eukaryota</taxon>
        <taxon>Metazoa</taxon>
        <taxon>Ecdysozoa</taxon>
        <taxon>Arthropoda</taxon>
        <taxon>Hexapoda</taxon>
        <taxon>Insecta</taxon>
        <taxon>Pterygota</taxon>
        <taxon>Palaeoptera</taxon>
        <taxon>Odonata</taxon>
        <taxon>Epiprocta</taxon>
        <taxon>Anisoptera</taxon>
        <taxon>Libelluloidea</taxon>
        <taxon>Libellulidae</taxon>
        <taxon>Ladona</taxon>
    </lineage>
</organism>
<sequence>MIPKRHYWKWDTSNNCRFKRVLQEPKPVKEYFPKGKAKEKGEKKNVSLFFCTFRESRIKWVIFLRRNARGGVSKVLELSETEIENILRAFSSDEELGEEDYESEGEEEGSQASEGGPVSSTLVTAEVPFSPLAVSNPLDTAIPHSSSAALEHRPIVKNAAPPSIPRIPFVGIPGLRKITISQTPRGYFDLLFSDELYELVLGETEKFAEQLYLDSPYD</sequence>
<evidence type="ECO:0000313" key="2">
    <source>
        <dbReference type="EMBL" id="KAG8235821.1"/>
    </source>
</evidence>
<accession>A0A8K0P6N7</accession>
<dbReference type="Proteomes" id="UP000792457">
    <property type="component" value="Unassembled WGS sequence"/>
</dbReference>
<proteinExistence type="predicted"/>
<reference evidence="2" key="1">
    <citation type="submission" date="2013-04" db="EMBL/GenBank/DDBJ databases">
        <authorList>
            <person name="Qu J."/>
            <person name="Murali S.C."/>
            <person name="Bandaranaike D."/>
            <person name="Bellair M."/>
            <person name="Blankenburg K."/>
            <person name="Chao H."/>
            <person name="Dinh H."/>
            <person name="Doddapaneni H."/>
            <person name="Downs B."/>
            <person name="Dugan-Rocha S."/>
            <person name="Elkadiri S."/>
            <person name="Gnanaolivu R.D."/>
            <person name="Hernandez B."/>
            <person name="Javaid M."/>
            <person name="Jayaseelan J.C."/>
            <person name="Lee S."/>
            <person name="Li M."/>
            <person name="Ming W."/>
            <person name="Munidasa M."/>
            <person name="Muniz J."/>
            <person name="Nguyen L."/>
            <person name="Ongeri F."/>
            <person name="Osuji N."/>
            <person name="Pu L.-L."/>
            <person name="Puazo M."/>
            <person name="Qu C."/>
            <person name="Quiroz J."/>
            <person name="Raj R."/>
            <person name="Weissenberger G."/>
            <person name="Xin Y."/>
            <person name="Zou X."/>
            <person name="Han Y."/>
            <person name="Richards S."/>
            <person name="Worley K."/>
            <person name="Muzny D."/>
            <person name="Gibbs R."/>
        </authorList>
    </citation>
    <scope>NUCLEOTIDE SEQUENCE</scope>
    <source>
        <strain evidence="2">Sampled in the wild</strain>
    </source>
</reference>